<evidence type="ECO:0000313" key="2">
    <source>
        <dbReference type="Proteomes" id="UP001500518"/>
    </source>
</evidence>
<accession>A0ABP9K015</accession>
<organism evidence="1 2">
    <name type="scientific">Erythrobacter westpacificensis</name>
    <dbReference type="NCBI Taxonomy" id="1055231"/>
    <lineage>
        <taxon>Bacteria</taxon>
        <taxon>Pseudomonadati</taxon>
        <taxon>Pseudomonadota</taxon>
        <taxon>Alphaproteobacteria</taxon>
        <taxon>Sphingomonadales</taxon>
        <taxon>Erythrobacteraceae</taxon>
        <taxon>Erythrobacter/Porphyrobacter group</taxon>
        <taxon>Erythrobacter</taxon>
    </lineage>
</organism>
<proteinExistence type="predicted"/>
<gene>
    <name evidence="1" type="ORF">GCM10023208_04830</name>
</gene>
<dbReference type="Pfam" id="PF07277">
    <property type="entry name" value="SapC"/>
    <property type="match status" value="1"/>
</dbReference>
<comment type="caution">
    <text evidence="1">The sequence shown here is derived from an EMBL/GenBank/DDBJ whole genome shotgun (WGS) entry which is preliminary data.</text>
</comment>
<name>A0ABP9K015_9SPHN</name>
<keyword evidence="2" id="KW-1185">Reference proteome</keyword>
<evidence type="ECO:0000313" key="1">
    <source>
        <dbReference type="EMBL" id="GAA5048031.1"/>
    </source>
</evidence>
<dbReference type="EMBL" id="BAABHV010000005">
    <property type="protein sequence ID" value="GAA5048031.1"/>
    <property type="molecule type" value="Genomic_DNA"/>
</dbReference>
<sequence>MGLSKRNDFFDDKGQAIGKFYIPAYVRRYPFILAKLSSEADNLTLCFDPECGLLGKFEDGALLFEGDSPSERTNQIVKFCQDFDTSAAFTRRFVKELQKFDLLVEGNATIKNGYGSAKPTRYAGFLIVDEKRLRDVDGSQLKEWCRSGIMSMIMAHLHSLNLVSALVERQSN</sequence>
<dbReference type="Proteomes" id="UP001500518">
    <property type="component" value="Unassembled WGS sequence"/>
</dbReference>
<reference evidence="2" key="1">
    <citation type="journal article" date="2019" name="Int. J. Syst. Evol. Microbiol.">
        <title>The Global Catalogue of Microorganisms (GCM) 10K type strain sequencing project: providing services to taxonomists for standard genome sequencing and annotation.</title>
        <authorList>
            <consortium name="The Broad Institute Genomics Platform"/>
            <consortium name="The Broad Institute Genome Sequencing Center for Infectious Disease"/>
            <person name="Wu L."/>
            <person name="Ma J."/>
        </authorList>
    </citation>
    <scope>NUCLEOTIDE SEQUENCE [LARGE SCALE GENOMIC DNA]</scope>
    <source>
        <strain evidence="2">JCM 18014</strain>
    </source>
</reference>
<protein>
    <submittedName>
        <fullName evidence="1">Uncharacterized protein</fullName>
    </submittedName>
</protein>
<dbReference type="InterPro" id="IPR010836">
    <property type="entry name" value="SapC"/>
</dbReference>